<gene>
    <name evidence="2" type="ORF">ACFFGT_32660</name>
</gene>
<dbReference type="Pfam" id="PF19192">
    <property type="entry name" value="Response_reg_2"/>
    <property type="match status" value="1"/>
</dbReference>
<accession>A0ABV6LHR5</accession>
<dbReference type="EMBL" id="JBHLTS010000080">
    <property type="protein sequence ID" value="MFC0519011.1"/>
    <property type="molecule type" value="Genomic_DNA"/>
</dbReference>
<dbReference type="RefSeq" id="WP_377026712.1">
    <property type="nucleotide sequence ID" value="NZ_JBHLTS010000080.1"/>
</dbReference>
<organism evidence="2 3">
    <name type="scientific">Mucilaginibacter angelicae</name>
    <dbReference type="NCBI Taxonomy" id="869718"/>
    <lineage>
        <taxon>Bacteria</taxon>
        <taxon>Pseudomonadati</taxon>
        <taxon>Bacteroidota</taxon>
        <taxon>Sphingobacteriia</taxon>
        <taxon>Sphingobacteriales</taxon>
        <taxon>Sphingobacteriaceae</taxon>
        <taxon>Mucilaginibacter</taxon>
    </lineage>
</organism>
<dbReference type="InterPro" id="IPR043834">
    <property type="entry name" value="REC"/>
</dbReference>
<sequence>MASRLYNQTANKIITDSIKSVVFIDEKALESYVPLPATPLPEESLSIKLFNKFKQAGSSLTVHKFVASDLGKPDLIRYLFDNRDLVLLDWELDRDYATGKEYSLKLLADVVASAHLHFCAIYTATTRESDVFDNVISFFSGRTRAEYEQIELDITPYLDQIRPVLENVDIYDHLKNQRLIGSLAGIDGFIRDALAATHTTDIKKALIAIKIAVNPTFIKSVTPNPLPEIIDKANKIIVINNTIVTLIKKDHRRDPKRLVSRLSNQITNSTNSFTQLLGIEMQNIFARKGSFVDSNLLNISLKTFLYHRHQINGVLDDLPFELFIKDLLIAQAKLNLREEQLAILDNDFLTAITPKYPKASSGEIAKINTFYNGSALTEERKVNFGDIFHFRDNIYYMCITPLCDCLYPDDNIKNKYFFVKGISFNDIEEAISLGDEAFISYIDELTCISWVWVAPKSDKADKHKPIYVKPNQLYIPDGTIAEGKLKAHDYHKGAPFEINLTYRFTLRQQYAQRIANHAFSHPLRVGVDYVKK</sequence>
<keyword evidence="3" id="KW-1185">Reference proteome</keyword>
<evidence type="ECO:0000259" key="1">
    <source>
        <dbReference type="Pfam" id="PF19192"/>
    </source>
</evidence>
<evidence type="ECO:0000313" key="3">
    <source>
        <dbReference type="Proteomes" id="UP001589828"/>
    </source>
</evidence>
<feature type="domain" description="Response receiver" evidence="1">
    <location>
        <begin position="17"/>
        <end position="151"/>
    </location>
</feature>
<evidence type="ECO:0000313" key="2">
    <source>
        <dbReference type="EMBL" id="MFC0519011.1"/>
    </source>
</evidence>
<comment type="caution">
    <text evidence="2">The sequence shown here is derived from an EMBL/GenBank/DDBJ whole genome shotgun (WGS) entry which is preliminary data.</text>
</comment>
<reference evidence="2 3" key="1">
    <citation type="submission" date="2024-09" db="EMBL/GenBank/DDBJ databases">
        <authorList>
            <person name="Sun Q."/>
            <person name="Mori K."/>
        </authorList>
    </citation>
    <scope>NUCLEOTIDE SEQUENCE [LARGE SCALE GENOMIC DNA]</scope>
    <source>
        <strain evidence="2 3">NCAIM B.02415</strain>
    </source>
</reference>
<proteinExistence type="predicted"/>
<name>A0ABV6LHR5_9SPHI</name>
<dbReference type="Proteomes" id="UP001589828">
    <property type="component" value="Unassembled WGS sequence"/>
</dbReference>
<protein>
    <submittedName>
        <fullName evidence="2">Response regulator receiver domain</fullName>
    </submittedName>
</protein>